<evidence type="ECO:0000313" key="13">
    <source>
        <dbReference type="Proteomes" id="UP000887222"/>
    </source>
</evidence>
<comment type="caution">
    <text evidence="12">The sequence shown here is derived from an EMBL/GenBank/DDBJ whole genome shotgun (WGS) entry which is preliminary data.</text>
</comment>
<proteinExistence type="inferred from homology"/>
<keyword evidence="10" id="KW-0963">Cytoplasm</keyword>
<dbReference type="HAMAP" id="MF_00278">
    <property type="entry name" value="HisH"/>
    <property type="match status" value="1"/>
</dbReference>
<feature type="active site" evidence="10">
    <location>
        <position position="186"/>
    </location>
</feature>
<accession>A0ABQ4Q2P6</accession>
<evidence type="ECO:0000256" key="3">
    <source>
        <dbReference type="ARBA" id="ARBA00022605"/>
    </source>
</evidence>
<feature type="active site" description="Nucleophile" evidence="10">
    <location>
        <position position="80"/>
    </location>
</feature>
<evidence type="ECO:0000256" key="7">
    <source>
        <dbReference type="ARBA" id="ARBA00023239"/>
    </source>
</evidence>
<evidence type="ECO:0000256" key="2">
    <source>
        <dbReference type="ARBA" id="ARBA00011152"/>
    </source>
</evidence>
<dbReference type="EC" id="3.5.1.2" evidence="10"/>
<name>A0ABQ4Q2P6_9BURK</name>
<comment type="subcellular location">
    <subcellularLocation>
        <location evidence="10">Cytoplasm</location>
    </subcellularLocation>
</comment>
<organism evidence="12 13">
    <name type="scientific">Noviherbaspirillum aridicola</name>
    <dbReference type="NCBI Taxonomy" id="2849687"/>
    <lineage>
        <taxon>Bacteria</taxon>
        <taxon>Pseudomonadati</taxon>
        <taxon>Pseudomonadota</taxon>
        <taxon>Betaproteobacteria</taxon>
        <taxon>Burkholderiales</taxon>
        <taxon>Oxalobacteraceae</taxon>
        <taxon>Noviherbaspirillum</taxon>
    </lineage>
</organism>
<dbReference type="PANTHER" id="PTHR42701">
    <property type="entry name" value="IMIDAZOLE GLYCEROL PHOSPHATE SYNTHASE SUBUNIT HISH"/>
    <property type="match status" value="1"/>
</dbReference>
<evidence type="ECO:0000256" key="10">
    <source>
        <dbReference type="HAMAP-Rule" id="MF_00278"/>
    </source>
</evidence>
<evidence type="ECO:0000256" key="4">
    <source>
        <dbReference type="ARBA" id="ARBA00022801"/>
    </source>
</evidence>
<dbReference type="Pfam" id="PF00117">
    <property type="entry name" value="GATase"/>
    <property type="match status" value="1"/>
</dbReference>
<comment type="catalytic activity">
    <reaction evidence="9 10">
        <text>L-glutamine + H2O = L-glutamate + NH4(+)</text>
        <dbReference type="Rhea" id="RHEA:15889"/>
        <dbReference type="ChEBI" id="CHEBI:15377"/>
        <dbReference type="ChEBI" id="CHEBI:28938"/>
        <dbReference type="ChEBI" id="CHEBI:29985"/>
        <dbReference type="ChEBI" id="CHEBI:58359"/>
        <dbReference type="EC" id="3.5.1.2"/>
    </reaction>
</comment>
<comment type="pathway">
    <text evidence="1 10">Amino-acid biosynthesis; L-histidine biosynthesis; L-histidine from 5-phospho-alpha-D-ribose 1-diphosphate: step 5/9.</text>
</comment>
<dbReference type="InterPro" id="IPR010139">
    <property type="entry name" value="Imidazole-glycPsynth_HisH"/>
</dbReference>
<dbReference type="InterPro" id="IPR017926">
    <property type="entry name" value="GATASE"/>
</dbReference>
<dbReference type="SUPFAM" id="SSF52317">
    <property type="entry name" value="Class I glutamine amidotransferase-like"/>
    <property type="match status" value="1"/>
</dbReference>
<keyword evidence="13" id="KW-1185">Reference proteome</keyword>
<dbReference type="Gene3D" id="3.40.50.880">
    <property type="match status" value="1"/>
</dbReference>
<evidence type="ECO:0000256" key="1">
    <source>
        <dbReference type="ARBA" id="ARBA00005091"/>
    </source>
</evidence>
<dbReference type="PANTHER" id="PTHR42701:SF1">
    <property type="entry name" value="IMIDAZOLE GLYCEROL PHOSPHATE SYNTHASE SUBUNIT HISH"/>
    <property type="match status" value="1"/>
</dbReference>
<keyword evidence="4 10" id="KW-0378">Hydrolase</keyword>
<feature type="active site" evidence="10">
    <location>
        <position position="184"/>
    </location>
</feature>
<dbReference type="Proteomes" id="UP000887222">
    <property type="component" value="Unassembled WGS sequence"/>
</dbReference>
<feature type="domain" description="Glutamine amidotransferase" evidence="11">
    <location>
        <begin position="3"/>
        <end position="199"/>
    </location>
</feature>
<dbReference type="InterPro" id="IPR029062">
    <property type="entry name" value="Class_I_gatase-like"/>
</dbReference>
<dbReference type="PIRSF" id="PIRSF000495">
    <property type="entry name" value="Amidotransf_hisH"/>
    <property type="match status" value="1"/>
</dbReference>
<evidence type="ECO:0000256" key="5">
    <source>
        <dbReference type="ARBA" id="ARBA00022962"/>
    </source>
</evidence>
<keyword evidence="5 10" id="KW-0315">Glutamine amidotransferase</keyword>
<dbReference type="NCBIfam" id="TIGR01855">
    <property type="entry name" value="IMP_synth_hisH"/>
    <property type="match status" value="1"/>
</dbReference>
<comment type="subunit">
    <text evidence="2 10">Heterodimer of HisH and HisF.</text>
</comment>
<keyword evidence="7 10" id="KW-0456">Lyase</keyword>
<comment type="function">
    <text evidence="10">IGPS catalyzes the conversion of PRFAR and glutamine to IGP, AICAR and glutamate. The HisH subunit catalyzes the hydrolysis of glutamine to glutamate and ammonia as part of the synthesis of IGP and AICAR. The resulting ammonia molecule is channeled to the active site of HisF.</text>
</comment>
<keyword evidence="3 10" id="KW-0028">Amino-acid biosynthesis</keyword>
<sequence>MIVIVDYGVGNVGSVHNMLRKVGAKARVSGDETDIRSADKLILPGVGHFGHGMTRLRETGLIPLLEEQALHTRKPVLGICLGMQMMTRGSEESDEPGLGWVDAFTHRFPEVPGLRIPHMGWNAVRPGASASLFAHDAPEPERFYFVHSYYVKPAATEQTAAACRYGVDFAASFEAGNLFGVQFHPEKSHLFGMALLRRFAAL</sequence>
<evidence type="ECO:0000313" key="12">
    <source>
        <dbReference type="EMBL" id="GIZ51306.1"/>
    </source>
</evidence>
<comment type="catalytic activity">
    <reaction evidence="8 10">
        <text>5-[(5-phospho-1-deoxy-D-ribulos-1-ylimino)methylamino]-1-(5-phospho-beta-D-ribosyl)imidazole-4-carboxamide + L-glutamine = D-erythro-1-(imidazol-4-yl)glycerol 3-phosphate + 5-amino-1-(5-phospho-beta-D-ribosyl)imidazole-4-carboxamide + L-glutamate + H(+)</text>
        <dbReference type="Rhea" id="RHEA:24793"/>
        <dbReference type="ChEBI" id="CHEBI:15378"/>
        <dbReference type="ChEBI" id="CHEBI:29985"/>
        <dbReference type="ChEBI" id="CHEBI:58278"/>
        <dbReference type="ChEBI" id="CHEBI:58359"/>
        <dbReference type="ChEBI" id="CHEBI:58475"/>
        <dbReference type="ChEBI" id="CHEBI:58525"/>
        <dbReference type="EC" id="4.3.2.10"/>
    </reaction>
</comment>
<protein>
    <recommendedName>
        <fullName evidence="10">Imidazole glycerol phosphate synthase subunit HisH</fullName>
        <ecNumber evidence="10">4.3.2.10</ecNumber>
    </recommendedName>
    <alternativeName>
        <fullName evidence="10">IGP synthase glutaminase subunit</fullName>
        <ecNumber evidence="10">3.5.1.2</ecNumber>
    </alternativeName>
    <alternativeName>
        <fullName evidence="10">IGP synthase subunit HisH</fullName>
    </alternativeName>
    <alternativeName>
        <fullName evidence="10">ImGP synthase subunit HisH</fullName>
        <shortName evidence="10">IGPS subunit HisH</shortName>
    </alternativeName>
</protein>
<evidence type="ECO:0000256" key="8">
    <source>
        <dbReference type="ARBA" id="ARBA00047838"/>
    </source>
</evidence>
<dbReference type="RefSeq" id="WP_220807480.1">
    <property type="nucleotide sequence ID" value="NZ_BPMK01000005.1"/>
</dbReference>
<dbReference type="EC" id="4.3.2.10" evidence="10"/>
<dbReference type="CDD" id="cd01748">
    <property type="entry name" value="GATase1_IGP_Synthase"/>
    <property type="match status" value="1"/>
</dbReference>
<keyword evidence="6 10" id="KW-0368">Histidine biosynthesis</keyword>
<dbReference type="PROSITE" id="PS51273">
    <property type="entry name" value="GATASE_TYPE_1"/>
    <property type="match status" value="1"/>
</dbReference>
<gene>
    <name evidence="12" type="primary">hisH2</name>
    <name evidence="10" type="synonym">hisH</name>
    <name evidence="12" type="ORF">NCCP691_13200</name>
</gene>
<evidence type="ECO:0000259" key="11">
    <source>
        <dbReference type="Pfam" id="PF00117"/>
    </source>
</evidence>
<evidence type="ECO:0000256" key="9">
    <source>
        <dbReference type="ARBA" id="ARBA00049534"/>
    </source>
</evidence>
<evidence type="ECO:0000256" key="6">
    <source>
        <dbReference type="ARBA" id="ARBA00023102"/>
    </source>
</evidence>
<dbReference type="EMBL" id="BPMK01000005">
    <property type="protein sequence ID" value="GIZ51306.1"/>
    <property type="molecule type" value="Genomic_DNA"/>
</dbReference>
<reference evidence="12 13" key="1">
    <citation type="journal article" date="2022" name="Int. J. Syst. Evol. Microbiol.">
        <title>Noviherbaspirillum aridicola sp. nov., isolated from an arid soil in Pakistan.</title>
        <authorList>
            <person name="Khan I.U."/>
            <person name="Saqib M."/>
            <person name="Amin A."/>
            <person name="Hussain F."/>
            <person name="Li L."/>
            <person name="Liu Y.H."/>
            <person name="Fang B.Z."/>
            <person name="Ahmed I."/>
            <person name="Li W.J."/>
        </authorList>
    </citation>
    <scope>NUCLEOTIDE SEQUENCE [LARGE SCALE GENOMIC DNA]</scope>
    <source>
        <strain evidence="12 13">NCCP-691</strain>
    </source>
</reference>